<dbReference type="AlphaFoldDB" id="A0AAD2GYS7"/>
<name>A0AAD2GYS7_9AGAR</name>
<accession>A0AAD2GYS7</accession>
<reference evidence="1" key="1">
    <citation type="submission" date="2023-11" db="EMBL/GenBank/DDBJ databases">
        <authorList>
            <person name="De Vega J J."/>
            <person name="De Vega J J."/>
        </authorList>
    </citation>
    <scope>NUCLEOTIDE SEQUENCE</scope>
</reference>
<comment type="caution">
    <text evidence="1">The sequence shown here is derived from an EMBL/GenBank/DDBJ whole genome shotgun (WGS) entry which is preliminary data.</text>
</comment>
<gene>
    <name evidence="1" type="ORF">MYCIT1_LOCUS8095</name>
</gene>
<dbReference type="EMBL" id="CAVNYO010000109">
    <property type="protein sequence ID" value="CAK5266398.1"/>
    <property type="molecule type" value="Genomic_DNA"/>
</dbReference>
<evidence type="ECO:0000313" key="1">
    <source>
        <dbReference type="EMBL" id="CAK5266398.1"/>
    </source>
</evidence>
<keyword evidence="2" id="KW-1185">Reference proteome</keyword>
<sequence length="131" mass="14385">MTTNPDVDRLLSGLPPWSASLYVVKSSPWLGDLPLKSHPVCPSWVFREAGKNTDCVRDVGSSSYGEIRDGTENVEIWDILHADNVRCGRGRLSGAEGDFRVHGRCDGFTIGHVSAVKYVKNILPLGHCQHV</sequence>
<protein>
    <submittedName>
        <fullName evidence="1">Uncharacterized protein</fullName>
    </submittedName>
</protein>
<proteinExistence type="predicted"/>
<evidence type="ECO:0000313" key="2">
    <source>
        <dbReference type="Proteomes" id="UP001295794"/>
    </source>
</evidence>
<organism evidence="1 2">
    <name type="scientific">Mycena citricolor</name>
    <dbReference type="NCBI Taxonomy" id="2018698"/>
    <lineage>
        <taxon>Eukaryota</taxon>
        <taxon>Fungi</taxon>
        <taxon>Dikarya</taxon>
        <taxon>Basidiomycota</taxon>
        <taxon>Agaricomycotina</taxon>
        <taxon>Agaricomycetes</taxon>
        <taxon>Agaricomycetidae</taxon>
        <taxon>Agaricales</taxon>
        <taxon>Marasmiineae</taxon>
        <taxon>Mycenaceae</taxon>
        <taxon>Mycena</taxon>
    </lineage>
</organism>
<dbReference type="Proteomes" id="UP001295794">
    <property type="component" value="Unassembled WGS sequence"/>
</dbReference>